<dbReference type="KEGG" id="nfl:COO91_06071"/>
<dbReference type="EMBL" id="CP024785">
    <property type="protein sequence ID" value="AUB40071.1"/>
    <property type="molecule type" value="Genomic_DNA"/>
</dbReference>
<accession>A0A2K8SX96</accession>
<sequence>MVSALSLAVTFLGEAEAFAQGNIGTVRAIAQVTVNTKQALAIASGQSQN</sequence>
<dbReference type="Proteomes" id="UP000232003">
    <property type="component" value="Chromosome"/>
</dbReference>
<name>A0A2K8SX96_9NOSO</name>
<proteinExistence type="predicted"/>
<protein>
    <submittedName>
        <fullName evidence="1">Uncharacterized protein</fullName>
    </submittedName>
</protein>
<dbReference type="AlphaFoldDB" id="A0A2K8SX96"/>
<organism evidence="1 2">
    <name type="scientific">Nostoc flagelliforme CCNUN1</name>
    <dbReference type="NCBI Taxonomy" id="2038116"/>
    <lineage>
        <taxon>Bacteria</taxon>
        <taxon>Bacillati</taxon>
        <taxon>Cyanobacteriota</taxon>
        <taxon>Cyanophyceae</taxon>
        <taxon>Nostocales</taxon>
        <taxon>Nostocaceae</taxon>
        <taxon>Nostoc</taxon>
    </lineage>
</organism>
<gene>
    <name evidence="1" type="ORF">COO91_06071</name>
</gene>
<reference evidence="1 2" key="1">
    <citation type="submission" date="2017-11" db="EMBL/GenBank/DDBJ databases">
        <title>Complete genome of a free-living desiccation-tolerant cyanobacterium and its photosynthetic adaptation to extreme terrestrial habitat.</title>
        <authorList>
            <person name="Shang J."/>
        </authorList>
    </citation>
    <scope>NUCLEOTIDE SEQUENCE [LARGE SCALE GENOMIC DNA]</scope>
    <source>
        <strain evidence="1 2">CCNUN1</strain>
    </source>
</reference>
<evidence type="ECO:0000313" key="2">
    <source>
        <dbReference type="Proteomes" id="UP000232003"/>
    </source>
</evidence>
<keyword evidence="2" id="KW-1185">Reference proteome</keyword>
<evidence type="ECO:0000313" key="1">
    <source>
        <dbReference type="EMBL" id="AUB40071.1"/>
    </source>
</evidence>